<feature type="transmembrane region" description="Helical" evidence="1">
    <location>
        <begin position="7"/>
        <end position="29"/>
    </location>
</feature>
<feature type="transmembrane region" description="Helical" evidence="1">
    <location>
        <begin position="69"/>
        <end position="88"/>
    </location>
</feature>
<evidence type="ECO:0000313" key="3">
    <source>
        <dbReference type="Proteomes" id="UP000033815"/>
    </source>
</evidence>
<feature type="transmembrane region" description="Helical" evidence="1">
    <location>
        <begin position="108"/>
        <end position="125"/>
    </location>
</feature>
<protein>
    <submittedName>
        <fullName evidence="2">Uncharacterized protein</fullName>
    </submittedName>
</protein>
<dbReference type="EMBL" id="LCHP01000002">
    <property type="protein sequence ID" value="KKT37084.1"/>
    <property type="molecule type" value="Genomic_DNA"/>
</dbReference>
<dbReference type="Proteomes" id="UP000033815">
    <property type="component" value="Unassembled WGS sequence"/>
</dbReference>
<sequence>MNIHKILANAVVLTGFILVPFIPFVILSQTTFFPFIVGKNFAFRIVVEIMFSAWVVLAFIDPAYRPKKSWLLGAFVAFISILTISAIFGENPAKSFWSNFERMEGLVTYFHLFAYFIVASTVLTVRDLWRPYLNFHLGAGVIMAVTAFVLTARLVMRNT</sequence>
<reference evidence="2 3" key="1">
    <citation type="journal article" date="2015" name="Nature">
        <title>rRNA introns, odd ribosomes, and small enigmatic genomes across a large radiation of phyla.</title>
        <authorList>
            <person name="Brown C.T."/>
            <person name="Hug L.A."/>
            <person name="Thomas B.C."/>
            <person name="Sharon I."/>
            <person name="Castelle C.J."/>
            <person name="Singh A."/>
            <person name="Wilkins M.J."/>
            <person name="Williams K.H."/>
            <person name="Banfield J.F."/>
        </authorList>
    </citation>
    <scope>NUCLEOTIDE SEQUENCE [LARGE SCALE GENOMIC DNA]</scope>
</reference>
<feature type="transmembrane region" description="Helical" evidence="1">
    <location>
        <begin position="41"/>
        <end position="60"/>
    </location>
</feature>
<dbReference type="AlphaFoldDB" id="A0A837IBL6"/>
<gene>
    <name evidence="2" type="ORF">UW25_C0002G0030</name>
</gene>
<evidence type="ECO:0000313" key="2">
    <source>
        <dbReference type="EMBL" id="KKT37084.1"/>
    </source>
</evidence>
<accession>A0A837IBL6</accession>
<name>A0A837IBL6_9BACT</name>
<keyword evidence="1" id="KW-0812">Transmembrane</keyword>
<comment type="caution">
    <text evidence="2">The sequence shown here is derived from an EMBL/GenBank/DDBJ whole genome shotgun (WGS) entry which is preliminary data.</text>
</comment>
<organism evidence="2 3">
    <name type="scientific">Candidatus Nomurabacteria bacterium GW2011_GWB1_44_12</name>
    <dbReference type="NCBI Taxonomy" id="1618748"/>
    <lineage>
        <taxon>Bacteria</taxon>
        <taxon>Candidatus Nomuraibacteriota</taxon>
    </lineage>
</organism>
<keyword evidence="1" id="KW-0472">Membrane</keyword>
<feature type="transmembrane region" description="Helical" evidence="1">
    <location>
        <begin position="137"/>
        <end position="156"/>
    </location>
</feature>
<keyword evidence="1" id="KW-1133">Transmembrane helix</keyword>
<proteinExistence type="predicted"/>
<evidence type="ECO:0000256" key="1">
    <source>
        <dbReference type="SAM" id="Phobius"/>
    </source>
</evidence>